<gene>
    <name evidence="5" type="ORF">ACH49W_35185</name>
</gene>
<dbReference type="InterPro" id="IPR050204">
    <property type="entry name" value="AraC_XylS_family_regulators"/>
</dbReference>
<sequence length="237" mass="26374">MVFDSTRFDLEPYVGFDMARYVRRTYCSWEVAGWRSLLVQRFEHVPVVEDMELPGTADLHLVVPVAGRAVMQTRSGDRAQRSTWVPGRPELAIPGRPVLRRYRADGAMRSVQVHIPRDTVDTVVAQLGGHPLDYEAMAASVTTGDPLIEETARALGRTGEADDLYAEAAAASLTVHLLTRHARLPADRTPTREDARVRTVVATMRERLADSITLADIAGEVHLSVYHLVRVSRRRPG</sequence>
<evidence type="ECO:0000256" key="3">
    <source>
        <dbReference type="ARBA" id="ARBA00023163"/>
    </source>
</evidence>
<name>A0ABW7XBW0_9NOCA</name>
<feature type="domain" description="HTH araC/xylS-type" evidence="4">
    <location>
        <begin position="198"/>
        <end position="237"/>
    </location>
</feature>
<keyword evidence="1" id="KW-0805">Transcription regulation</keyword>
<evidence type="ECO:0000256" key="2">
    <source>
        <dbReference type="ARBA" id="ARBA00023125"/>
    </source>
</evidence>
<dbReference type="Proteomes" id="UP001611415">
    <property type="component" value="Unassembled WGS sequence"/>
</dbReference>
<evidence type="ECO:0000313" key="5">
    <source>
        <dbReference type="EMBL" id="MFI2478626.1"/>
    </source>
</evidence>
<dbReference type="EMBL" id="JBIRYO010000045">
    <property type="protein sequence ID" value="MFI2478626.1"/>
    <property type="molecule type" value="Genomic_DNA"/>
</dbReference>
<dbReference type="PROSITE" id="PS01124">
    <property type="entry name" value="HTH_ARAC_FAMILY_2"/>
    <property type="match status" value="1"/>
</dbReference>
<proteinExistence type="predicted"/>
<keyword evidence="2" id="KW-0238">DNA-binding</keyword>
<accession>A0ABW7XBW0</accession>
<organism evidence="5 6">
    <name type="scientific">Nocardia xishanensis</name>
    <dbReference type="NCBI Taxonomy" id="238964"/>
    <lineage>
        <taxon>Bacteria</taxon>
        <taxon>Bacillati</taxon>
        <taxon>Actinomycetota</taxon>
        <taxon>Actinomycetes</taxon>
        <taxon>Mycobacteriales</taxon>
        <taxon>Nocardiaceae</taxon>
        <taxon>Nocardia</taxon>
    </lineage>
</organism>
<dbReference type="InterPro" id="IPR018060">
    <property type="entry name" value="HTH_AraC"/>
</dbReference>
<dbReference type="RefSeq" id="WP_397096215.1">
    <property type="nucleotide sequence ID" value="NZ_JBIRYO010000045.1"/>
</dbReference>
<reference evidence="5 6" key="1">
    <citation type="submission" date="2024-10" db="EMBL/GenBank/DDBJ databases">
        <title>The Natural Products Discovery Center: Release of the First 8490 Sequenced Strains for Exploring Actinobacteria Biosynthetic Diversity.</title>
        <authorList>
            <person name="Kalkreuter E."/>
            <person name="Kautsar S.A."/>
            <person name="Yang D."/>
            <person name="Bader C.D."/>
            <person name="Teijaro C.N."/>
            <person name="Fluegel L."/>
            <person name="Davis C.M."/>
            <person name="Simpson J.R."/>
            <person name="Lauterbach L."/>
            <person name="Steele A.D."/>
            <person name="Gui C."/>
            <person name="Meng S."/>
            <person name="Li G."/>
            <person name="Viehrig K."/>
            <person name="Ye F."/>
            <person name="Su P."/>
            <person name="Kiefer A.F."/>
            <person name="Nichols A."/>
            <person name="Cepeda A.J."/>
            <person name="Yan W."/>
            <person name="Fan B."/>
            <person name="Jiang Y."/>
            <person name="Adhikari A."/>
            <person name="Zheng C.-J."/>
            <person name="Schuster L."/>
            <person name="Cowan T.M."/>
            <person name="Smanski M.J."/>
            <person name="Chevrette M.G."/>
            <person name="De Carvalho L.P.S."/>
            <person name="Shen B."/>
        </authorList>
    </citation>
    <scope>NUCLEOTIDE SEQUENCE [LARGE SCALE GENOMIC DNA]</scope>
    <source>
        <strain evidence="5 6">NPDC019275</strain>
    </source>
</reference>
<keyword evidence="6" id="KW-1185">Reference proteome</keyword>
<evidence type="ECO:0000256" key="1">
    <source>
        <dbReference type="ARBA" id="ARBA00023015"/>
    </source>
</evidence>
<protein>
    <submittedName>
        <fullName evidence="5">AraC family transcriptional regulator</fullName>
    </submittedName>
</protein>
<keyword evidence="3" id="KW-0804">Transcription</keyword>
<evidence type="ECO:0000313" key="6">
    <source>
        <dbReference type="Proteomes" id="UP001611415"/>
    </source>
</evidence>
<dbReference type="PANTHER" id="PTHR46796">
    <property type="entry name" value="HTH-TYPE TRANSCRIPTIONAL ACTIVATOR RHAS-RELATED"/>
    <property type="match status" value="1"/>
</dbReference>
<evidence type="ECO:0000259" key="4">
    <source>
        <dbReference type="PROSITE" id="PS01124"/>
    </source>
</evidence>
<comment type="caution">
    <text evidence="5">The sequence shown here is derived from an EMBL/GenBank/DDBJ whole genome shotgun (WGS) entry which is preliminary data.</text>
</comment>